<evidence type="ECO:0000256" key="2">
    <source>
        <dbReference type="ARBA" id="ARBA00022427"/>
    </source>
</evidence>
<comment type="similarity">
    <text evidence="1 8">Belongs to the claudin family.</text>
</comment>
<dbReference type="PROSITE" id="PS01346">
    <property type="entry name" value="CLAUDIN"/>
    <property type="match status" value="1"/>
</dbReference>
<comment type="caution">
    <text evidence="9">The sequence shown here is derived from an EMBL/GenBank/DDBJ whole genome shotgun (WGS) entry which is preliminary data.</text>
</comment>
<keyword evidence="4 8" id="KW-0812">Transmembrane</keyword>
<evidence type="ECO:0000256" key="1">
    <source>
        <dbReference type="ARBA" id="ARBA00008295"/>
    </source>
</evidence>
<dbReference type="PROSITE" id="PS51257">
    <property type="entry name" value="PROKAR_LIPOPROTEIN"/>
    <property type="match status" value="1"/>
</dbReference>
<evidence type="ECO:0000256" key="5">
    <source>
        <dbReference type="ARBA" id="ARBA00022949"/>
    </source>
</evidence>
<keyword evidence="6 8" id="KW-1133">Transmembrane helix</keyword>
<dbReference type="EMBL" id="CATNWA010000060">
    <property type="protein sequence ID" value="CAI9532469.1"/>
    <property type="molecule type" value="Genomic_DNA"/>
</dbReference>
<name>A0ABN9AAI6_9NEOB</name>
<evidence type="ECO:0000256" key="4">
    <source>
        <dbReference type="ARBA" id="ARBA00022692"/>
    </source>
</evidence>
<evidence type="ECO:0000313" key="9">
    <source>
        <dbReference type="EMBL" id="CAI9532469.1"/>
    </source>
</evidence>
<feature type="transmembrane region" description="Helical" evidence="8">
    <location>
        <begin position="82"/>
        <end position="103"/>
    </location>
</feature>
<dbReference type="InterPro" id="IPR006187">
    <property type="entry name" value="Claudin"/>
</dbReference>
<dbReference type="PANTHER" id="PTHR12002">
    <property type="entry name" value="CLAUDIN"/>
    <property type="match status" value="1"/>
</dbReference>
<dbReference type="InterPro" id="IPR017974">
    <property type="entry name" value="Claudin_CS"/>
</dbReference>
<reference evidence="9" key="1">
    <citation type="submission" date="2023-05" db="EMBL/GenBank/DDBJ databases">
        <authorList>
            <person name="Stuckert A."/>
        </authorList>
    </citation>
    <scope>NUCLEOTIDE SEQUENCE</scope>
</reference>
<keyword evidence="3 8" id="KW-1003">Cell membrane</keyword>
<evidence type="ECO:0000256" key="8">
    <source>
        <dbReference type="RuleBase" id="RU060637"/>
    </source>
</evidence>
<keyword evidence="7 8" id="KW-0472">Membrane</keyword>
<keyword evidence="2 8" id="KW-0796">Tight junction</keyword>
<evidence type="ECO:0000256" key="7">
    <source>
        <dbReference type="ARBA" id="ARBA00023136"/>
    </source>
</evidence>
<keyword evidence="5 8" id="KW-0965">Cell junction</keyword>
<evidence type="ECO:0000313" key="10">
    <source>
        <dbReference type="Proteomes" id="UP001162483"/>
    </source>
</evidence>
<gene>
    <name evidence="9" type="ORF">SPARVUS_LOCUS226167</name>
</gene>
<accession>A0ABN9AAI6</accession>
<feature type="transmembrane region" description="Helical" evidence="8">
    <location>
        <begin position="115"/>
        <end position="139"/>
    </location>
</feature>
<protein>
    <recommendedName>
        <fullName evidence="8">Claudin</fullName>
    </recommendedName>
</protein>
<dbReference type="InterPro" id="IPR004031">
    <property type="entry name" value="PMP22/EMP/MP20/Claudin"/>
</dbReference>
<comment type="function">
    <text evidence="8">Claudins function as major constituents of the tight junction complexes that regulate the permeability of epithelia.</text>
</comment>
<feature type="transmembrane region" description="Helical" evidence="8">
    <location>
        <begin position="163"/>
        <end position="185"/>
    </location>
</feature>
<feature type="transmembrane region" description="Helical" evidence="8">
    <location>
        <begin position="12"/>
        <end position="33"/>
    </location>
</feature>
<organism evidence="9 10">
    <name type="scientific">Staurois parvus</name>
    <dbReference type="NCBI Taxonomy" id="386267"/>
    <lineage>
        <taxon>Eukaryota</taxon>
        <taxon>Metazoa</taxon>
        <taxon>Chordata</taxon>
        <taxon>Craniata</taxon>
        <taxon>Vertebrata</taxon>
        <taxon>Euteleostomi</taxon>
        <taxon>Amphibia</taxon>
        <taxon>Batrachia</taxon>
        <taxon>Anura</taxon>
        <taxon>Neobatrachia</taxon>
        <taxon>Ranoidea</taxon>
        <taxon>Ranidae</taxon>
        <taxon>Staurois</taxon>
    </lineage>
</organism>
<dbReference type="Proteomes" id="UP001162483">
    <property type="component" value="Unassembled WGS sequence"/>
</dbReference>
<dbReference type="Pfam" id="PF00822">
    <property type="entry name" value="PMP22_Claudin"/>
    <property type="match status" value="1"/>
</dbReference>
<dbReference type="Gene3D" id="1.20.140.150">
    <property type="match status" value="1"/>
</dbReference>
<evidence type="ECO:0000256" key="3">
    <source>
        <dbReference type="ARBA" id="ARBA00022475"/>
    </source>
</evidence>
<evidence type="ECO:0000256" key="6">
    <source>
        <dbReference type="ARBA" id="ARBA00022989"/>
    </source>
</evidence>
<keyword evidence="10" id="KW-1185">Reference proteome</keyword>
<sequence length="221" mass="25214">MDLNCRTKLQYVALFFALLGCVLTCVSTFVPLWRNLNLDLNEMEIWNTGLWQTCVIQDEGPMECKDFESFLALPIELRMARILMFLSDGLGIIGLIVSCFCLDCLKINEKYTKKYLALFGGALFWLSGIAALVPVSWIAHDTVQEFWDETIPEIVPRWEFGEAMFMCWFGSFFLLFGGSLLFCSVHPVTKQTTIRDQTKTIDSGLLYDTATLQNRCPDLII</sequence>
<proteinExistence type="inferred from homology"/>
<comment type="subcellular location">
    <subcellularLocation>
        <location evidence="8">Cell junction</location>
        <location evidence="8">Tight junction</location>
    </subcellularLocation>
    <subcellularLocation>
        <location evidence="8">Cell membrane</location>
        <topology evidence="8">Multi-pass membrane protein</topology>
    </subcellularLocation>
</comment>
<dbReference type="PRINTS" id="PR01077">
    <property type="entry name" value="CLAUDIN"/>
</dbReference>